<protein>
    <submittedName>
        <fullName evidence="1">Uncharacterized protein</fullName>
    </submittedName>
</protein>
<dbReference type="EMBL" id="CM016762">
    <property type="protein sequence ID" value="TMS35065.1"/>
    <property type="molecule type" value="Genomic_DNA"/>
</dbReference>
<evidence type="ECO:0000313" key="2">
    <source>
        <dbReference type="Proteomes" id="UP000298663"/>
    </source>
</evidence>
<reference evidence="1 2" key="1">
    <citation type="journal article" date="2015" name="Genome Biol.">
        <title>Comparative genomics of Steinernema reveals deeply conserved gene regulatory networks.</title>
        <authorList>
            <person name="Dillman A.R."/>
            <person name="Macchietto M."/>
            <person name="Porter C.F."/>
            <person name="Rogers A."/>
            <person name="Williams B."/>
            <person name="Antoshechkin I."/>
            <person name="Lee M.M."/>
            <person name="Goodwin Z."/>
            <person name="Lu X."/>
            <person name="Lewis E.E."/>
            <person name="Goodrich-Blair H."/>
            <person name="Stock S.P."/>
            <person name="Adams B.J."/>
            <person name="Sternberg P.W."/>
            <person name="Mortazavi A."/>
        </authorList>
    </citation>
    <scope>NUCLEOTIDE SEQUENCE [LARGE SCALE GENOMIC DNA]</scope>
    <source>
        <strain evidence="1 2">ALL</strain>
    </source>
</reference>
<sequence length="94" mass="10834">MGVSQVTTTNRNVPAPKTKTIGRFSVEATVQKPKERQFQVVPVPCVFTRGRWKCWDFKIGTDITRATPDILEFAEKKLRRSRRQQLPLTRIPPP</sequence>
<name>A0A4U8URC7_STECR</name>
<dbReference type="OrthoDB" id="5806782at2759"/>
<gene>
    <name evidence="1" type="ORF">L596_002540</name>
</gene>
<accession>A0A4U8URC7</accession>
<proteinExistence type="predicted"/>
<dbReference type="STRING" id="34508.A0A4U8URC7"/>
<comment type="caution">
    <text evidence="1">The sequence shown here is derived from an EMBL/GenBank/DDBJ whole genome shotgun (WGS) entry which is preliminary data.</text>
</comment>
<dbReference type="AlphaFoldDB" id="A0A4U8URC7"/>
<dbReference type="Proteomes" id="UP000298663">
    <property type="component" value="Chromosome X"/>
</dbReference>
<reference evidence="1 2" key="2">
    <citation type="journal article" date="2019" name="G3 (Bethesda)">
        <title>Hybrid Assembly of the Genome of the Entomopathogenic Nematode Steinernema carpocapsae Identifies the X-Chromosome.</title>
        <authorList>
            <person name="Serra L."/>
            <person name="Macchietto M."/>
            <person name="Macias-Munoz A."/>
            <person name="McGill C.J."/>
            <person name="Rodriguez I.M."/>
            <person name="Rodriguez B."/>
            <person name="Murad R."/>
            <person name="Mortazavi A."/>
        </authorList>
    </citation>
    <scope>NUCLEOTIDE SEQUENCE [LARGE SCALE GENOMIC DNA]</scope>
    <source>
        <strain evidence="1 2">ALL</strain>
    </source>
</reference>
<organism evidence="1 2">
    <name type="scientific">Steinernema carpocapsae</name>
    <name type="common">Entomopathogenic nematode</name>
    <dbReference type="NCBI Taxonomy" id="34508"/>
    <lineage>
        <taxon>Eukaryota</taxon>
        <taxon>Metazoa</taxon>
        <taxon>Ecdysozoa</taxon>
        <taxon>Nematoda</taxon>
        <taxon>Chromadorea</taxon>
        <taxon>Rhabditida</taxon>
        <taxon>Tylenchina</taxon>
        <taxon>Panagrolaimomorpha</taxon>
        <taxon>Strongyloidoidea</taxon>
        <taxon>Steinernematidae</taxon>
        <taxon>Steinernema</taxon>
    </lineage>
</organism>
<evidence type="ECO:0000313" key="1">
    <source>
        <dbReference type="EMBL" id="TMS35065.1"/>
    </source>
</evidence>
<keyword evidence="2" id="KW-1185">Reference proteome</keyword>
<dbReference type="EMBL" id="AZBU02000001">
    <property type="protein sequence ID" value="TMS35065.1"/>
    <property type="molecule type" value="Genomic_DNA"/>
</dbReference>